<organism evidence="2 3">
    <name type="scientific">Patellaria atrata CBS 101060</name>
    <dbReference type="NCBI Taxonomy" id="1346257"/>
    <lineage>
        <taxon>Eukaryota</taxon>
        <taxon>Fungi</taxon>
        <taxon>Dikarya</taxon>
        <taxon>Ascomycota</taxon>
        <taxon>Pezizomycotina</taxon>
        <taxon>Dothideomycetes</taxon>
        <taxon>Dothideomycetes incertae sedis</taxon>
        <taxon>Patellariales</taxon>
        <taxon>Patellariaceae</taxon>
        <taxon>Patellaria</taxon>
    </lineage>
</organism>
<feature type="compositionally biased region" description="Gly residues" evidence="1">
    <location>
        <begin position="66"/>
        <end position="75"/>
    </location>
</feature>
<protein>
    <submittedName>
        <fullName evidence="2">Uncharacterized protein</fullName>
    </submittedName>
</protein>
<keyword evidence="3" id="KW-1185">Reference proteome</keyword>
<name>A0A9P4VQ54_9PEZI</name>
<gene>
    <name evidence="2" type="ORF">M501DRAFT_995244</name>
</gene>
<reference evidence="2" key="1">
    <citation type="journal article" date="2020" name="Stud. Mycol.">
        <title>101 Dothideomycetes genomes: a test case for predicting lifestyles and emergence of pathogens.</title>
        <authorList>
            <person name="Haridas S."/>
            <person name="Albert R."/>
            <person name="Binder M."/>
            <person name="Bloem J."/>
            <person name="Labutti K."/>
            <person name="Salamov A."/>
            <person name="Andreopoulos B."/>
            <person name="Baker S."/>
            <person name="Barry K."/>
            <person name="Bills G."/>
            <person name="Bluhm B."/>
            <person name="Cannon C."/>
            <person name="Castanera R."/>
            <person name="Culley D."/>
            <person name="Daum C."/>
            <person name="Ezra D."/>
            <person name="Gonzalez J."/>
            <person name="Henrissat B."/>
            <person name="Kuo A."/>
            <person name="Liang C."/>
            <person name="Lipzen A."/>
            <person name="Lutzoni F."/>
            <person name="Magnuson J."/>
            <person name="Mondo S."/>
            <person name="Nolan M."/>
            <person name="Ohm R."/>
            <person name="Pangilinan J."/>
            <person name="Park H.-J."/>
            <person name="Ramirez L."/>
            <person name="Alfaro M."/>
            <person name="Sun H."/>
            <person name="Tritt A."/>
            <person name="Yoshinaga Y."/>
            <person name="Zwiers L.-H."/>
            <person name="Turgeon B."/>
            <person name="Goodwin S."/>
            <person name="Spatafora J."/>
            <person name="Crous P."/>
            <person name="Grigoriev I."/>
        </authorList>
    </citation>
    <scope>NUCLEOTIDE SEQUENCE</scope>
    <source>
        <strain evidence="2">CBS 101060</strain>
    </source>
</reference>
<dbReference type="EMBL" id="MU006098">
    <property type="protein sequence ID" value="KAF2837975.1"/>
    <property type="molecule type" value="Genomic_DNA"/>
</dbReference>
<dbReference type="AlphaFoldDB" id="A0A9P4VQ54"/>
<evidence type="ECO:0000313" key="2">
    <source>
        <dbReference type="EMBL" id="KAF2837975.1"/>
    </source>
</evidence>
<proteinExistence type="predicted"/>
<accession>A0A9P4VQ54</accession>
<feature type="region of interest" description="Disordered" evidence="1">
    <location>
        <begin position="1"/>
        <end position="77"/>
    </location>
</feature>
<sequence length="158" mass="16267">MSGTGENTRAWRRGSNAPSNAQRQNTGPSRDRSGANTPNRQDSGRTSLGGSQAGNAWGRDKNAGGASVGSGGAVGGAFADESHVEVGGFNGAAVRENLRKGYKDAIAASGADEKSLLFKSQADAPAKSGGVWGTKPSQMANGQDFFIQLRKQLANLEK</sequence>
<feature type="compositionally biased region" description="Polar residues" evidence="1">
    <location>
        <begin position="16"/>
        <end position="54"/>
    </location>
</feature>
<dbReference type="OrthoDB" id="5598843at2759"/>
<dbReference type="Proteomes" id="UP000799429">
    <property type="component" value="Unassembled WGS sequence"/>
</dbReference>
<comment type="caution">
    <text evidence="2">The sequence shown here is derived from an EMBL/GenBank/DDBJ whole genome shotgun (WGS) entry which is preliminary data.</text>
</comment>
<evidence type="ECO:0000313" key="3">
    <source>
        <dbReference type="Proteomes" id="UP000799429"/>
    </source>
</evidence>
<evidence type="ECO:0000256" key="1">
    <source>
        <dbReference type="SAM" id="MobiDB-lite"/>
    </source>
</evidence>